<sequence>MASKYAGLKGDFSVAIQAFADQAKEAIEASCREIIIKVGDSLITMSPVGDPDLWEVNKTSAQYNQAVADHNAALRKGGRLSPGEALKDGMDIVAPAGYVGGRFRNNWMFGIGSPDDSTTEEVDSSGNKSRARISEGVIEFQAGEVAYITNSLPYAIPLEFGHSTQAPNGMVRVTVARFQQIVLDTIEKHKV</sequence>
<dbReference type="Proteomes" id="UP000805841">
    <property type="component" value="Unassembled WGS sequence"/>
</dbReference>
<evidence type="ECO:0008006" key="3">
    <source>
        <dbReference type="Google" id="ProtNLM"/>
    </source>
</evidence>
<organism evidence="1 2">
    <name type="scientific">Pseudomonas typographi</name>
    <dbReference type="NCBI Taxonomy" id="2715964"/>
    <lineage>
        <taxon>Bacteria</taxon>
        <taxon>Pseudomonadati</taxon>
        <taxon>Pseudomonadota</taxon>
        <taxon>Gammaproteobacteria</taxon>
        <taxon>Pseudomonadales</taxon>
        <taxon>Pseudomonadaceae</taxon>
        <taxon>Pseudomonas</taxon>
    </lineage>
</organism>
<evidence type="ECO:0000313" key="2">
    <source>
        <dbReference type="Proteomes" id="UP000805841"/>
    </source>
</evidence>
<proteinExistence type="predicted"/>
<evidence type="ECO:0000313" key="1">
    <source>
        <dbReference type="EMBL" id="MBD1602080.1"/>
    </source>
</evidence>
<comment type="caution">
    <text evidence="1">The sequence shown here is derived from an EMBL/GenBank/DDBJ whole genome shotgun (WGS) entry which is preliminary data.</text>
</comment>
<accession>A0ABR7Z953</accession>
<dbReference type="EMBL" id="JAAOCA010000051">
    <property type="protein sequence ID" value="MBD1602080.1"/>
    <property type="molecule type" value="Genomic_DNA"/>
</dbReference>
<protein>
    <recommendedName>
        <fullName evidence="3">Prophage PssSM-02</fullName>
    </recommendedName>
</protein>
<keyword evidence="2" id="KW-1185">Reference proteome</keyword>
<reference evidence="1 2" key="1">
    <citation type="journal article" date="2020" name="Insects">
        <title>Bacteria Belonging to Pseudomonas typographi sp. nov. from the Bark Beetle Ips typographus Have Genomic Potential to Aid in the Host Ecology.</title>
        <authorList>
            <person name="Peral-Aranega E."/>
            <person name="Saati-Santamaria Z."/>
            <person name="Kolarik M."/>
            <person name="Rivas R."/>
            <person name="Garcia-Fraile P."/>
        </authorList>
    </citation>
    <scope>NUCLEOTIDE SEQUENCE [LARGE SCALE GENOMIC DNA]</scope>
    <source>
        <strain evidence="1 2">CA3A</strain>
    </source>
</reference>
<name>A0ABR7Z953_9PSED</name>
<gene>
    <name evidence="1" type="ORF">HAQ05_25710</name>
</gene>
<dbReference type="RefSeq" id="WP_190426505.1">
    <property type="nucleotide sequence ID" value="NZ_JAAOCA010000051.1"/>
</dbReference>